<keyword evidence="5" id="KW-0808">Transferase</keyword>
<gene>
    <name evidence="17" type="ORF">RI129_004236</name>
</gene>
<dbReference type="SMART" id="SM01120">
    <property type="entry name" value="Dak2"/>
    <property type="match status" value="1"/>
</dbReference>
<dbReference type="GO" id="GO:0050354">
    <property type="term" value="F:triokinase activity"/>
    <property type="evidence" value="ECO:0007669"/>
    <property type="project" value="UniProtKB-EC"/>
</dbReference>
<dbReference type="GO" id="GO:0005524">
    <property type="term" value="F:ATP binding"/>
    <property type="evidence" value="ECO:0007669"/>
    <property type="project" value="UniProtKB-KW"/>
</dbReference>
<proteinExistence type="predicted"/>
<dbReference type="EMBL" id="JAVRBK010000003">
    <property type="protein sequence ID" value="KAK5645772.1"/>
    <property type="molecule type" value="Genomic_DNA"/>
</dbReference>
<evidence type="ECO:0000256" key="3">
    <source>
        <dbReference type="ARBA" id="ARBA00012578"/>
    </source>
</evidence>
<dbReference type="Pfam" id="PF02734">
    <property type="entry name" value="Dak2"/>
    <property type="match status" value="1"/>
</dbReference>
<evidence type="ECO:0000256" key="15">
    <source>
        <dbReference type="ARBA" id="ARBA00048898"/>
    </source>
</evidence>
<dbReference type="EC" id="2.7.1.29" evidence="1"/>
<evidence type="ECO:0000313" key="18">
    <source>
        <dbReference type="Proteomes" id="UP001329430"/>
    </source>
</evidence>
<dbReference type="GO" id="GO:0019563">
    <property type="term" value="P:glycerol catabolic process"/>
    <property type="evidence" value="ECO:0007669"/>
    <property type="project" value="TreeGrafter"/>
</dbReference>
<comment type="catalytic activity">
    <reaction evidence="13">
        <text>D-glyceraldehyde + ATP = D-glyceraldehyde 3-phosphate + ADP + H(+)</text>
        <dbReference type="Rhea" id="RHEA:13941"/>
        <dbReference type="ChEBI" id="CHEBI:15378"/>
        <dbReference type="ChEBI" id="CHEBI:17378"/>
        <dbReference type="ChEBI" id="CHEBI:30616"/>
        <dbReference type="ChEBI" id="CHEBI:59776"/>
        <dbReference type="ChEBI" id="CHEBI:456216"/>
        <dbReference type="EC" id="2.7.1.28"/>
    </reaction>
</comment>
<evidence type="ECO:0000256" key="4">
    <source>
        <dbReference type="ARBA" id="ARBA00018932"/>
    </source>
</evidence>
<dbReference type="InterPro" id="IPR050861">
    <property type="entry name" value="Dihydroxyacetone_Kinase"/>
</dbReference>
<comment type="catalytic activity">
    <reaction evidence="14">
        <text>FAD = riboflavin cyclic-4',5'-phosphate + AMP + H(+)</text>
        <dbReference type="Rhea" id="RHEA:13729"/>
        <dbReference type="ChEBI" id="CHEBI:15378"/>
        <dbReference type="ChEBI" id="CHEBI:57692"/>
        <dbReference type="ChEBI" id="CHEBI:76202"/>
        <dbReference type="ChEBI" id="CHEBI:456215"/>
        <dbReference type="EC" id="4.6.1.15"/>
    </reaction>
</comment>
<organism evidence="17 18">
    <name type="scientific">Pyrocoelia pectoralis</name>
    <dbReference type="NCBI Taxonomy" id="417401"/>
    <lineage>
        <taxon>Eukaryota</taxon>
        <taxon>Metazoa</taxon>
        <taxon>Ecdysozoa</taxon>
        <taxon>Arthropoda</taxon>
        <taxon>Hexapoda</taxon>
        <taxon>Insecta</taxon>
        <taxon>Pterygota</taxon>
        <taxon>Neoptera</taxon>
        <taxon>Endopterygota</taxon>
        <taxon>Coleoptera</taxon>
        <taxon>Polyphaga</taxon>
        <taxon>Elateriformia</taxon>
        <taxon>Elateroidea</taxon>
        <taxon>Lampyridae</taxon>
        <taxon>Lampyrinae</taxon>
        <taxon>Pyrocoelia</taxon>
    </lineage>
</organism>
<dbReference type="Pfam" id="PF02733">
    <property type="entry name" value="Dak1"/>
    <property type="match status" value="1"/>
</dbReference>
<evidence type="ECO:0000256" key="11">
    <source>
        <dbReference type="ARBA" id="ARBA00045490"/>
    </source>
</evidence>
<sequence>MSSEFEVYNEDLFEGHFINNSSEIVNDTLLGIIASNPKVGILNCGNVIVCRNYANENIVKVISGGPSGHEPFQAGFVGKGMLSAAVQGEIFHSPYVSMILKAIKEISYNLTAGVLVIVQNNISDCLKFGLAVERARNQGITIEMLVVNDDFCVINKHQGKRGMSGIVLITKIAGAMAERLLSLKTIYQFCQKVLENMTSISFSLRMCSRVDECVCTTQHNSFEIEIGTGLHGEKGLLVLDEINTKEVASFLITQLSNGFPINDTVPVVILVNNLGQSLLLEEMTFVKEVTNCLQECHKVNVARAFRGKFLTSPKIKGFSLTILNIFDDLVLKYLDDSCEATGWGYMSTIPIERNLFPILCRSIKRKQVTSLGPRLTPQQCNAVYYALQFASDALISCEKQLNIIDSDGKRDIGTKMKRGAVIVLELMKNRRIDFSHPKCWFAVLSHIAERFVGGAVGSFYSILFEVASTYFGDLSEDLYIDFQVWLKCFEEAIIIIKRYGRTEFGFGTMYDPLFACLQTLNMFPEQNKCMESFRLSLKYVEDAVFQTKRDSRKHVDPGAEVVRIWLQAIYEGLSLRYN</sequence>
<dbReference type="PROSITE" id="PS51481">
    <property type="entry name" value="DHAK"/>
    <property type="match status" value="1"/>
</dbReference>
<reference evidence="17 18" key="1">
    <citation type="journal article" date="2024" name="Insects">
        <title>An Improved Chromosome-Level Genome Assembly of the Firefly Pyrocoelia pectoralis.</title>
        <authorList>
            <person name="Fu X."/>
            <person name="Meyer-Rochow V.B."/>
            <person name="Ballantyne L."/>
            <person name="Zhu X."/>
        </authorList>
    </citation>
    <scope>NUCLEOTIDE SEQUENCE [LARGE SCALE GENOMIC DNA]</scope>
    <source>
        <strain evidence="17">XCY_ONT2</strain>
    </source>
</reference>
<keyword evidence="9" id="KW-0170">Cobalt</keyword>
<dbReference type="SUPFAM" id="SSF82549">
    <property type="entry name" value="DAK1/DegV-like"/>
    <property type="match status" value="1"/>
</dbReference>
<comment type="caution">
    <text evidence="17">The sequence shown here is derived from an EMBL/GenBank/DDBJ whole genome shotgun (WGS) entry which is preliminary data.</text>
</comment>
<dbReference type="InterPro" id="IPR036117">
    <property type="entry name" value="DhaL_dom_sf"/>
</dbReference>
<comment type="catalytic activity">
    <reaction evidence="15">
        <text>dihydroxyacetone + ATP = dihydroxyacetone phosphate + ADP + H(+)</text>
        <dbReference type="Rhea" id="RHEA:15773"/>
        <dbReference type="ChEBI" id="CHEBI:15378"/>
        <dbReference type="ChEBI" id="CHEBI:16016"/>
        <dbReference type="ChEBI" id="CHEBI:30616"/>
        <dbReference type="ChEBI" id="CHEBI:57642"/>
        <dbReference type="ChEBI" id="CHEBI:456216"/>
        <dbReference type="EC" id="2.7.1.29"/>
    </reaction>
</comment>
<name>A0AAN7ZKC9_9COLE</name>
<evidence type="ECO:0000259" key="16">
    <source>
        <dbReference type="PROSITE" id="PS51481"/>
    </source>
</evidence>
<keyword evidence="8" id="KW-0067">ATP-binding</keyword>
<evidence type="ECO:0000313" key="17">
    <source>
        <dbReference type="EMBL" id="KAK5645772.1"/>
    </source>
</evidence>
<keyword evidence="18" id="KW-1185">Reference proteome</keyword>
<keyword evidence="6" id="KW-0547">Nucleotide-binding</keyword>
<evidence type="ECO:0000256" key="14">
    <source>
        <dbReference type="ARBA" id="ARBA00048526"/>
    </source>
</evidence>
<evidence type="ECO:0000256" key="7">
    <source>
        <dbReference type="ARBA" id="ARBA00022777"/>
    </source>
</evidence>
<evidence type="ECO:0000256" key="10">
    <source>
        <dbReference type="ARBA" id="ARBA00032426"/>
    </source>
</evidence>
<dbReference type="Gene3D" id="3.40.50.10440">
    <property type="entry name" value="Dihydroxyacetone kinase, domain 1"/>
    <property type="match status" value="1"/>
</dbReference>
<dbReference type="PANTHER" id="PTHR28629">
    <property type="entry name" value="TRIOKINASE/FMN CYCLASE"/>
    <property type="match status" value="1"/>
</dbReference>
<evidence type="ECO:0000256" key="6">
    <source>
        <dbReference type="ARBA" id="ARBA00022741"/>
    </source>
</evidence>
<evidence type="ECO:0000256" key="2">
    <source>
        <dbReference type="ARBA" id="ARBA00012110"/>
    </source>
</evidence>
<evidence type="ECO:0000256" key="5">
    <source>
        <dbReference type="ARBA" id="ARBA00022679"/>
    </source>
</evidence>
<dbReference type="EC" id="4.6.1.15" evidence="3"/>
<evidence type="ECO:0000256" key="9">
    <source>
        <dbReference type="ARBA" id="ARBA00023285"/>
    </source>
</evidence>
<dbReference type="SUPFAM" id="SSF101473">
    <property type="entry name" value="DhaL-like"/>
    <property type="match status" value="1"/>
</dbReference>
<protein>
    <recommendedName>
        <fullName evidence="4">Triokinase/FMN cyclase</fullName>
        <ecNumber evidence="2">2.7.1.28</ecNumber>
        <ecNumber evidence="1">2.7.1.29</ecNumber>
        <ecNumber evidence="3">4.6.1.15</ecNumber>
    </recommendedName>
    <alternativeName>
        <fullName evidence="10">Bifunctional ATP-dependent dihydroxyacetone kinase/FAD-AMP lyase (cyclizing)</fullName>
    </alternativeName>
</protein>
<dbReference type="EC" id="2.7.1.28" evidence="2"/>
<dbReference type="PANTHER" id="PTHR28629:SF4">
    <property type="entry name" value="TRIOKINASE_FMN CYCLASE"/>
    <property type="match status" value="1"/>
</dbReference>
<dbReference type="GO" id="GO:0034012">
    <property type="term" value="F:FAD-AMP lyase (cyclizing) activity"/>
    <property type="evidence" value="ECO:0007669"/>
    <property type="project" value="UniProtKB-EC"/>
</dbReference>
<dbReference type="InterPro" id="IPR004006">
    <property type="entry name" value="DhaK_dom"/>
</dbReference>
<keyword evidence="7" id="KW-0418">Kinase</keyword>
<comment type="function">
    <text evidence="11">Catalyzes both the phosphorylation of dihydroxyacetone and of glyceraldehyde, and the splitting of ribonucleoside diphosphate-X compounds among which FAD is the best substrate. Represses IFIH1-mediated cellular antiviral response.</text>
</comment>
<feature type="domain" description="DhaK" evidence="16">
    <location>
        <begin position="20"/>
        <end position="343"/>
    </location>
</feature>
<evidence type="ECO:0000256" key="8">
    <source>
        <dbReference type="ARBA" id="ARBA00022840"/>
    </source>
</evidence>
<dbReference type="FunFam" id="3.40.50.10440:FF:000001">
    <property type="entry name" value="Dihydroxyacetone kinase, DhaK subunit"/>
    <property type="match status" value="1"/>
</dbReference>
<dbReference type="InterPro" id="IPR004007">
    <property type="entry name" value="DhaL_dom"/>
</dbReference>
<comment type="subunit">
    <text evidence="12">Homodimer. Interacts with IFIH1 (via the CARD domains), the interaction is inhibited by viral infection.</text>
</comment>
<accession>A0AAN7ZKC9</accession>
<dbReference type="Gene3D" id="3.30.1180.20">
    <property type="entry name" value="Dihydroxyacetone kinase, domain 2"/>
    <property type="match status" value="1"/>
</dbReference>
<dbReference type="AlphaFoldDB" id="A0AAN7ZKC9"/>
<evidence type="ECO:0000256" key="13">
    <source>
        <dbReference type="ARBA" id="ARBA00047974"/>
    </source>
</evidence>
<dbReference type="Gene3D" id="1.25.40.340">
    <property type="match status" value="1"/>
</dbReference>
<dbReference type="GO" id="GO:0005829">
    <property type="term" value="C:cytosol"/>
    <property type="evidence" value="ECO:0007669"/>
    <property type="project" value="TreeGrafter"/>
</dbReference>
<dbReference type="Proteomes" id="UP001329430">
    <property type="component" value="Chromosome 3"/>
</dbReference>
<evidence type="ECO:0000256" key="1">
    <source>
        <dbReference type="ARBA" id="ARBA00012107"/>
    </source>
</evidence>
<evidence type="ECO:0000256" key="12">
    <source>
        <dbReference type="ARBA" id="ARBA00046681"/>
    </source>
</evidence>
<dbReference type="GO" id="GO:0004371">
    <property type="term" value="F:glycerone kinase activity"/>
    <property type="evidence" value="ECO:0007669"/>
    <property type="project" value="UniProtKB-EC"/>
</dbReference>